<dbReference type="AlphaFoldDB" id="A0A2T6ZRA5"/>
<dbReference type="OrthoDB" id="2342176at2759"/>
<dbReference type="Proteomes" id="UP000244722">
    <property type="component" value="Unassembled WGS sequence"/>
</dbReference>
<name>A0A2T6ZRA5_TUBBO</name>
<reference evidence="2 3" key="1">
    <citation type="submission" date="2017-04" db="EMBL/GenBank/DDBJ databases">
        <title>Draft genome sequence of Tuber borchii Vittad., a whitish edible truffle.</title>
        <authorList>
            <consortium name="DOE Joint Genome Institute"/>
            <person name="Murat C."/>
            <person name="Kuo A."/>
            <person name="Barry K.W."/>
            <person name="Clum A."/>
            <person name="Dockter R.B."/>
            <person name="Fauchery L."/>
            <person name="Iotti M."/>
            <person name="Kohler A."/>
            <person name="Labutti K."/>
            <person name="Lindquist E.A."/>
            <person name="Lipzen A."/>
            <person name="Ohm R.A."/>
            <person name="Wang M."/>
            <person name="Grigoriev I.V."/>
            <person name="Zambonelli A."/>
            <person name="Martin F.M."/>
        </authorList>
    </citation>
    <scope>NUCLEOTIDE SEQUENCE [LARGE SCALE GENOMIC DNA]</scope>
    <source>
        <strain evidence="2 3">Tbo3840</strain>
    </source>
</reference>
<proteinExistence type="predicted"/>
<keyword evidence="1" id="KW-0732">Signal</keyword>
<dbReference type="EMBL" id="NESQ01000131">
    <property type="protein sequence ID" value="PUU78025.1"/>
    <property type="molecule type" value="Genomic_DNA"/>
</dbReference>
<dbReference type="Gene3D" id="2.70.50.70">
    <property type="match status" value="1"/>
</dbReference>
<dbReference type="PANTHER" id="PTHR36182:SF1">
    <property type="entry name" value="PROTEIN, PUTATIVE (AFU_ORTHOLOGUE AFUA_6G10930)-RELATED"/>
    <property type="match status" value="1"/>
</dbReference>
<accession>A0A2T6ZRA5</accession>
<evidence type="ECO:0000256" key="1">
    <source>
        <dbReference type="SAM" id="SignalP"/>
    </source>
</evidence>
<feature type="signal peptide" evidence="1">
    <location>
        <begin position="1"/>
        <end position="18"/>
    </location>
</feature>
<dbReference type="PANTHER" id="PTHR36182">
    <property type="entry name" value="PROTEIN, PUTATIVE (AFU_ORTHOLOGUE AFUA_6G10930)-RELATED"/>
    <property type="match status" value="1"/>
</dbReference>
<organism evidence="2 3">
    <name type="scientific">Tuber borchii</name>
    <name type="common">White truffle</name>
    <dbReference type="NCBI Taxonomy" id="42251"/>
    <lineage>
        <taxon>Eukaryota</taxon>
        <taxon>Fungi</taxon>
        <taxon>Dikarya</taxon>
        <taxon>Ascomycota</taxon>
        <taxon>Pezizomycotina</taxon>
        <taxon>Pezizomycetes</taxon>
        <taxon>Pezizales</taxon>
        <taxon>Tuberaceae</taxon>
        <taxon>Tuber</taxon>
    </lineage>
</organism>
<evidence type="ECO:0000313" key="2">
    <source>
        <dbReference type="EMBL" id="PUU78025.1"/>
    </source>
</evidence>
<sequence>MFLIKATILFLALTVANAHMLLKNPPSFGFPGNKLSTKPDVDLNAPISKAQFPCKGYHKDPERGAGKSVATWAAGSAQTFSVSGGAPHGGGSCQVSLSYDNGQTFKVIKSFIGNCPAPDREYSFPVPRDAASGAAIFAWTWYNKIGNRELYMGCAAVTITNGGSGLGSSFPKIFVANIGEQCTTVPNAVLEFPNPGAVVERSGEVASKPEGAGCLLFRAFGFDR</sequence>
<evidence type="ECO:0000313" key="3">
    <source>
        <dbReference type="Proteomes" id="UP000244722"/>
    </source>
</evidence>
<protein>
    <submittedName>
        <fullName evidence="2">Putative extracellular protein</fullName>
    </submittedName>
</protein>
<comment type="caution">
    <text evidence="2">The sequence shown here is derived from an EMBL/GenBank/DDBJ whole genome shotgun (WGS) entry which is preliminary data.</text>
</comment>
<feature type="chain" id="PRO_5015612276" evidence="1">
    <location>
        <begin position="19"/>
        <end position="224"/>
    </location>
</feature>
<keyword evidence="3" id="KW-1185">Reference proteome</keyword>
<gene>
    <name evidence="2" type="ORF">B9Z19DRAFT_1108536</name>
</gene>